<protein>
    <submittedName>
        <fullName evidence="8">Ribose/xylose/arabinose/galactoside ABC-type transport system permease subunit</fullName>
    </submittedName>
</protein>
<keyword evidence="5 7" id="KW-0472">Membrane</keyword>
<reference evidence="8" key="1">
    <citation type="submission" date="2020-10" db="EMBL/GenBank/DDBJ databases">
        <title>Sequencing the genomes of 1000 actinobacteria strains.</title>
        <authorList>
            <person name="Klenk H.-P."/>
        </authorList>
    </citation>
    <scope>NUCLEOTIDE SEQUENCE</scope>
    <source>
        <strain evidence="8">DSM 46832</strain>
    </source>
</reference>
<comment type="subcellular location">
    <subcellularLocation>
        <location evidence="1">Cell membrane</location>
        <topology evidence="1">Multi-pass membrane protein</topology>
    </subcellularLocation>
</comment>
<gene>
    <name evidence="8" type="ORF">H4W31_004956</name>
</gene>
<evidence type="ECO:0000313" key="8">
    <source>
        <dbReference type="EMBL" id="MBE1489318.1"/>
    </source>
</evidence>
<comment type="caution">
    <text evidence="8">The sequence shown here is derived from an EMBL/GenBank/DDBJ whole genome shotgun (WGS) entry which is preliminary data.</text>
</comment>
<feature type="transmembrane region" description="Helical" evidence="7">
    <location>
        <begin position="155"/>
        <end position="176"/>
    </location>
</feature>
<feature type="transmembrane region" description="Helical" evidence="7">
    <location>
        <begin position="302"/>
        <end position="321"/>
    </location>
</feature>
<evidence type="ECO:0000256" key="7">
    <source>
        <dbReference type="SAM" id="Phobius"/>
    </source>
</evidence>
<evidence type="ECO:0000256" key="2">
    <source>
        <dbReference type="ARBA" id="ARBA00022475"/>
    </source>
</evidence>
<dbReference type="Proteomes" id="UP000649753">
    <property type="component" value="Unassembled WGS sequence"/>
</dbReference>
<organism evidence="8 9">
    <name type="scientific">Plantactinospora soyae</name>
    <dbReference type="NCBI Taxonomy" id="1544732"/>
    <lineage>
        <taxon>Bacteria</taxon>
        <taxon>Bacillati</taxon>
        <taxon>Actinomycetota</taxon>
        <taxon>Actinomycetes</taxon>
        <taxon>Micromonosporales</taxon>
        <taxon>Micromonosporaceae</taxon>
        <taxon>Plantactinospora</taxon>
    </lineage>
</organism>
<feature type="transmembrane region" description="Helical" evidence="7">
    <location>
        <begin position="271"/>
        <end position="290"/>
    </location>
</feature>
<dbReference type="GO" id="GO:0005886">
    <property type="term" value="C:plasma membrane"/>
    <property type="evidence" value="ECO:0007669"/>
    <property type="project" value="UniProtKB-SubCell"/>
</dbReference>
<proteinExistence type="predicted"/>
<feature type="transmembrane region" description="Helical" evidence="7">
    <location>
        <begin position="351"/>
        <end position="367"/>
    </location>
</feature>
<evidence type="ECO:0000313" key="9">
    <source>
        <dbReference type="Proteomes" id="UP000649753"/>
    </source>
</evidence>
<dbReference type="GO" id="GO:0022857">
    <property type="term" value="F:transmembrane transporter activity"/>
    <property type="evidence" value="ECO:0007669"/>
    <property type="project" value="InterPro"/>
</dbReference>
<accession>A0A927M6Z4</accession>
<keyword evidence="2" id="KW-1003">Cell membrane</keyword>
<evidence type="ECO:0000256" key="1">
    <source>
        <dbReference type="ARBA" id="ARBA00004651"/>
    </source>
</evidence>
<evidence type="ECO:0000256" key="3">
    <source>
        <dbReference type="ARBA" id="ARBA00022692"/>
    </source>
</evidence>
<dbReference type="Pfam" id="PF02653">
    <property type="entry name" value="BPD_transp_2"/>
    <property type="match status" value="1"/>
</dbReference>
<dbReference type="CDD" id="cd06579">
    <property type="entry name" value="TM_PBP1_transp_AraH_like"/>
    <property type="match status" value="1"/>
</dbReference>
<feature type="transmembrane region" description="Helical" evidence="7">
    <location>
        <begin position="328"/>
        <end position="345"/>
    </location>
</feature>
<keyword evidence="3 7" id="KW-0812">Transmembrane</keyword>
<evidence type="ECO:0000256" key="6">
    <source>
        <dbReference type="SAM" id="MobiDB-lite"/>
    </source>
</evidence>
<dbReference type="AlphaFoldDB" id="A0A927M6Z4"/>
<feature type="transmembrane region" description="Helical" evidence="7">
    <location>
        <begin position="183"/>
        <end position="200"/>
    </location>
</feature>
<dbReference type="PANTHER" id="PTHR32196">
    <property type="entry name" value="ABC TRANSPORTER PERMEASE PROTEIN YPHD-RELATED-RELATED"/>
    <property type="match status" value="1"/>
</dbReference>
<name>A0A927M6Z4_9ACTN</name>
<keyword evidence="4 7" id="KW-1133">Transmembrane helix</keyword>
<sequence>MDGPDDVDCDEPDDVDCDVPDDVDCDEPDDVDCDEPDDLDWTGRMTGQLTRTTPDPATEPIRRSRLTIAGRPVTVETAFIALVVVVLAVAALTSDAFLTQTNLTNLLKQMVTTGLLAFGMLVVILTGGIDLSVGSVVAFAGIVSAGLVSGLPLPLAMAVGIASGIAFGLVNGILVARFELAPFVVTLAALTTIRGLAFVYSEVPIAPENPDFFWLGSAMLGPIPLTTVIMAAVFLAGGVFLSRTPAGRAIIAIGGNAETVRLAGINVRRHVIGAYAISGACAGLAGVILASRVGIAQPSVGVAFELDAIAACVIGGASLAGGRGSARATLGGVLVLVLINNLLNLYDVQSFWQQVLKGIVIVVVIGVQRASRPRA</sequence>
<evidence type="ECO:0000256" key="5">
    <source>
        <dbReference type="ARBA" id="ARBA00023136"/>
    </source>
</evidence>
<dbReference type="PANTHER" id="PTHR32196:SF72">
    <property type="entry name" value="RIBOSE IMPORT PERMEASE PROTEIN RBSC"/>
    <property type="match status" value="1"/>
</dbReference>
<feature type="region of interest" description="Disordered" evidence="6">
    <location>
        <begin position="1"/>
        <end position="37"/>
    </location>
</feature>
<dbReference type="RefSeq" id="WP_225945660.1">
    <property type="nucleotide sequence ID" value="NZ_JADBEB010000001.1"/>
</dbReference>
<dbReference type="InterPro" id="IPR001851">
    <property type="entry name" value="ABC_transp_permease"/>
</dbReference>
<feature type="transmembrane region" description="Helical" evidence="7">
    <location>
        <begin position="110"/>
        <end position="143"/>
    </location>
</feature>
<feature type="transmembrane region" description="Helical" evidence="7">
    <location>
        <begin position="212"/>
        <end position="241"/>
    </location>
</feature>
<dbReference type="EMBL" id="JADBEB010000001">
    <property type="protein sequence ID" value="MBE1489318.1"/>
    <property type="molecule type" value="Genomic_DNA"/>
</dbReference>
<keyword evidence="9" id="KW-1185">Reference proteome</keyword>
<evidence type="ECO:0000256" key="4">
    <source>
        <dbReference type="ARBA" id="ARBA00022989"/>
    </source>
</evidence>
<feature type="transmembrane region" description="Helical" evidence="7">
    <location>
        <begin position="78"/>
        <end position="98"/>
    </location>
</feature>